<dbReference type="InterPro" id="IPR036388">
    <property type="entry name" value="WH-like_DNA-bd_sf"/>
</dbReference>
<dbReference type="CDD" id="cd00609">
    <property type="entry name" value="AAT_like"/>
    <property type="match status" value="1"/>
</dbReference>
<dbReference type="InterPro" id="IPR036390">
    <property type="entry name" value="WH_DNA-bd_sf"/>
</dbReference>
<dbReference type="InterPro" id="IPR000524">
    <property type="entry name" value="Tscrpt_reg_HTH_GntR"/>
</dbReference>
<accession>A0A1Y4LGP4</accession>
<keyword evidence="5" id="KW-0804">Transcription</keyword>
<dbReference type="GO" id="GO:0030170">
    <property type="term" value="F:pyridoxal phosphate binding"/>
    <property type="evidence" value="ECO:0007669"/>
    <property type="project" value="InterPro"/>
</dbReference>
<dbReference type="GO" id="GO:0003677">
    <property type="term" value="F:DNA binding"/>
    <property type="evidence" value="ECO:0007669"/>
    <property type="project" value="UniProtKB-KW"/>
</dbReference>
<evidence type="ECO:0000313" key="7">
    <source>
        <dbReference type="EMBL" id="OUP54031.1"/>
    </source>
</evidence>
<keyword evidence="2" id="KW-0663">Pyridoxal phosphate</keyword>
<dbReference type="Proteomes" id="UP000195897">
    <property type="component" value="Unassembled WGS sequence"/>
</dbReference>
<evidence type="ECO:0000256" key="4">
    <source>
        <dbReference type="ARBA" id="ARBA00023125"/>
    </source>
</evidence>
<name>A0A1Y4LGP4_9FIRM</name>
<dbReference type="GO" id="GO:0003700">
    <property type="term" value="F:DNA-binding transcription factor activity"/>
    <property type="evidence" value="ECO:0007669"/>
    <property type="project" value="InterPro"/>
</dbReference>
<dbReference type="RefSeq" id="WP_087370273.1">
    <property type="nucleotide sequence ID" value="NZ_NFKK01000002.1"/>
</dbReference>
<dbReference type="AlphaFoldDB" id="A0A1Y4LGP4"/>
<dbReference type="Pfam" id="PF00392">
    <property type="entry name" value="GntR"/>
    <property type="match status" value="1"/>
</dbReference>
<dbReference type="SUPFAM" id="SSF46785">
    <property type="entry name" value="Winged helix' DNA-binding domain"/>
    <property type="match status" value="1"/>
</dbReference>
<evidence type="ECO:0000256" key="2">
    <source>
        <dbReference type="ARBA" id="ARBA00022898"/>
    </source>
</evidence>
<protein>
    <recommendedName>
        <fullName evidence="6">HTH gntR-type domain-containing protein</fullName>
    </recommendedName>
</protein>
<evidence type="ECO:0000313" key="8">
    <source>
        <dbReference type="Proteomes" id="UP000195897"/>
    </source>
</evidence>
<gene>
    <name evidence="7" type="ORF">B5F17_02140</name>
</gene>
<dbReference type="EMBL" id="NFKK01000002">
    <property type="protein sequence ID" value="OUP54031.1"/>
    <property type="molecule type" value="Genomic_DNA"/>
</dbReference>
<dbReference type="PANTHER" id="PTHR46577">
    <property type="entry name" value="HTH-TYPE TRANSCRIPTIONAL REGULATORY PROTEIN GABR"/>
    <property type="match status" value="1"/>
</dbReference>
<dbReference type="InterPro" id="IPR004839">
    <property type="entry name" value="Aminotransferase_I/II_large"/>
</dbReference>
<dbReference type="PROSITE" id="PS50949">
    <property type="entry name" value="HTH_GNTR"/>
    <property type="match status" value="1"/>
</dbReference>
<proteinExistence type="inferred from homology"/>
<dbReference type="SMART" id="SM00345">
    <property type="entry name" value="HTH_GNTR"/>
    <property type="match status" value="1"/>
</dbReference>
<dbReference type="InterPro" id="IPR015424">
    <property type="entry name" value="PyrdxlP-dep_Trfase"/>
</dbReference>
<dbReference type="PANTHER" id="PTHR46577:SF1">
    <property type="entry name" value="HTH-TYPE TRANSCRIPTIONAL REGULATORY PROTEIN GABR"/>
    <property type="match status" value="1"/>
</dbReference>
<dbReference type="InterPro" id="IPR015421">
    <property type="entry name" value="PyrdxlP-dep_Trfase_major"/>
</dbReference>
<dbReference type="CDD" id="cd07377">
    <property type="entry name" value="WHTH_GntR"/>
    <property type="match status" value="1"/>
</dbReference>
<keyword evidence="4" id="KW-0238">DNA-binding</keyword>
<evidence type="ECO:0000259" key="6">
    <source>
        <dbReference type="PROSITE" id="PS50949"/>
    </source>
</evidence>
<dbReference type="Gene3D" id="1.10.10.10">
    <property type="entry name" value="Winged helix-like DNA-binding domain superfamily/Winged helix DNA-binding domain"/>
    <property type="match status" value="1"/>
</dbReference>
<evidence type="ECO:0000256" key="3">
    <source>
        <dbReference type="ARBA" id="ARBA00023015"/>
    </source>
</evidence>
<feature type="domain" description="HTH gntR-type" evidence="6">
    <location>
        <begin position="12"/>
        <end position="80"/>
    </location>
</feature>
<organism evidence="7 8">
    <name type="scientific">Butyricicoccus pullicaecorum</name>
    <dbReference type="NCBI Taxonomy" id="501571"/>
    <lineage>
        <taxon>Bacteria</taxon>
        <taxon>Bacillati</taxon>
        <taxon>Bacillota</taxon>
        <taxon>Clostridia</taxon>
        <taxon>Eubacteriales</taxon>
        <taxon>Butyricicoccaceae</taxon>
        <taxon>Butyricicoccus</taxon>
    </lineage>
</organism>
<dbReference type="Gene3D" id="3.40.640.10">
    <property type="entry name" value="Type I PLP-dependent aspartate aminotransferase-like (Major domain)"/>
    <property type="match status" value="1"/>
</dbReference>
<dbReference type="InterPro" id="IPR051446">
    <property type="entry name" value="HTH_trans_reg/aminotransferase"/>
</dbReference>
<keyword evidence="3" id="KW-0805">Transcription regulation</keyword>
<sequence>MLTYHLDHTAKMPLYEQLYRAIRADIMNGVLAGGDRLPAKRPLAEHLKVSQITVETAYGQLTAEGYLRAVPRSGYFVQQLDALPRTACAQAAPEKPQEKSEQTADFDFKTNVVDTDCFPFSTWAKLSRAVLTDYDRSLLLAAAPQGVPALRKQIRQYLYAFRGISVDTDQIVVGAGSEYLVTLLIQLLGRTRTYAIETPGYPKLTQIFRANDAETAPIPLDNEGLSMEALRQSAASVAYLTPSHHFPLGIVTPAGRRASLLRWASESEDRYLIEDDYDSEFRFTSRPIPALKELDHEDRVIYLNTFAKSLAPSLRIGYLVLPRRLLPAYQAKFGGYASTVPVFEQYTLARFLETGSFERHVNRIRIQYKARLESLLDALSQSELRGMYTVSGAEAGLHILLHVENGMDEGELIASAAKQGVRVYGLSGYYVDTAVTCPPATVILGYAGIPSEKLPDAVTALGKAWKK</sequence>
<evidence type="ECO:0000256" key="5">
    <source>
        <dbReference type="ARBA" id="ARBA00023163"/>
    </source>
</evidence>
<evidence type="ECO:0000256" key="1">
    <source>
        <dbReference type="ARBA" id="ARBA00005384"/>
    </source>
</evidence>
<reference evidence="8" key="1">
    <citation type="submission" date="2017-04" db="EMBL/GenBank/DDBJ databases">
        <title>Function of individual gut microbiota members based on whole genome sequencing of pure cultures obtained from chicken caecum.</title>
        <authorList>
            <person name="Medvecky M."/>
            <person name="Cejkova D."/>
            <person name="Polansky O."/>
            <person name="Karasova D."/>
            <person name="Kubasova T."/>
            <person name="Cizek A."/>
            <person name="Rychlik I."/>
        </authorList>
    </citation>
    <scope>NUCLEOTIDE SEQUENCE [LARGE SCALE GENOMIC DNA]</scope>
    <source>
        <strain evidence="8">An180</strain>
    </source>
</reference>
<dbReference type="SUPFAM" id="SSF53383">
    <property type="entry name" value="PLP-dependent transferases"/>
    <property type="match status" value="1"/>
</dbReference>
<dbReference type="Pfam" id="PF00155">
    <property type="entry name" value="Aminotran_1_2"/>
    <property type="match status" value="1"/>
</dbReference>
<comment type="similarity">
    <text evidence="1">In the C-terminal section; belongs to the class-I pyridoxal-phosphate-dependent aminotransferase family.</text>
</comment>
<comment type="caution">
    <text evidence="7">The sequence shown here is derived from an EMBL/GenBank/DDBJ whole genome shotgun (WGS) entry which is preliminary data.</text>
</comment>